<evidence type="ECO:0000259" key="14">
    <source>
        <dbReference type="PROSITE" id="PS50173"/>
    </source>
</evidence>
<keyword evidence="7 13" id="KW-0479">Metal-binding</keyword>
<evidence type="ECO:0000256" key="12">
    <source>
        <dbReference type="ARBA" id="ARBA00049244"/>
    </source>
</evidence>
<dbReference type="CDD" id="cd01700">
    <property type="entry name" value="PolY_Pol_V_umuC"/>
    <property type="match status" value="1"/>
</dbReference>
<dbReference type="InterPro" id="IPR017961">
    <property type="entry name" value="DNA_pol_Y-fam_little_finger"/>
</dbReference>
<keyword evidence="6 13" id="KW-0235">DNA replication</keyword>
<dbReference type="AlphaFoldDB" id="A0A419V6E6"/>
<dbReference type="Gene3D" id="3.40.1170.60">
    <property type="match status" value="1"/>
</dbReference>
<gene>
    <name evidence="13" type="primary">dinB</name>
    <name evidence="15" type="ORF">ATL39_1255</name>
</gene>
<dbReference type="GO" id="GO:0005829">
    <property type="term" value="C:cytosol"/>
    <property type="evidence" value="ECO:0007669"/>
    <property type="project" value="TreeGrafter"/>
</dbReference>
<dbReference type="InterPro" id="IPR022880">
    <property type="entry name" value="DNApol_IV"/>
</dbReference>
<dbReference type="EC" id="2.7.7.7" evidence="13"/>
<dbReference type="GO" id="GO:0009432">
    <property type="term" value="P:SOS response"/>
    <property type="evidence" value="ECO:0007669"/>
    <property type="project" value="TreeGrafter"/>
</dbReference>
<comment type="function">
    <text evidence="13">Poorly processive, error-prone DNA polymerase involved in untargeted mutagenesis. Copies undamaged DNA at stalled replication forks, which arise in vivo from mismatched or misaligned primer ends. These misaligned primers can be extended by PolIV. Exhibits no 3'-5' exonuclease (proofreading) activity. May be involved in translesional synthesis, in conjunction with the beta clamp from PolIII.</text>
</comment>
<comment type="catalytic activity">
    <reaction evidence="12 13">
        <text>DNA(n) + a 2'-deoxyribonucleoside 5'-triphosphate = DNA(n+1) + diphosphate</text>
        <dbReference type="Rhea" id="RHEA:22508"/>
        <dbReference type="Rhea" id="RHEA-COMP:17339"/>
        <dbReference type="Rhea" id="RHEA-COMP:17340"/>
        <dbReference type="ChEBI" id="CHEBI:33019"/>
        <dbReference type="ChEBI" id="CHEBI:61560"/>
        <dbReference type="ChEBI" id="CHEBI:173112"/>
        <dbReference type="EC" id="2.7.7.7"/>
    </reaction>
</comment>
<evidence type="ECO:0000256" key="5">
    <source>
        <dbReference type="ARBA" id="ARBA00022695"/>
    </source>
</evidence>
<keyword evidence="13" id="KW-0239">DNA-directed DNA polymerase</keyword>
<evidence type="ECO:0000256" key="6">
    <source>
        <dbReference type="ARBA" id="ARBA00022705"/>
    </source>
</evidence>
<dbReference type="PROSITE" id="PS50173">
    <property type="entry name" value="UMUC"/>
    <property type="match status" value="1"/>
</dbReference>
<dbReference type="InterPro" id="IPR050116">
    <property type="entry name" value="DNA_polymerase-Y"/>
</dbReference>
<dbReference type="GO" id="GO:0006281">
    <property type="term" value="P:DNA repair"/>
    <property type="evidence" value="ECO:0007669"/>
    <property type="project" value="UniProtKB-UniRule"/>
</dbReference>
<evidence type="ECO:0000256" key="2">
    <source>
        <dbReference type="ARBA" id="ARBA00010945"/>
    </source>
</evidence>
<dbReference type="InterPro" id="IPR043502">
    <property type="entry name" value="DNA/RNA_pol_sf"/>
</dbReference>
<comment type="caution">
    <text evidence="15">The sequence shown here is derived from an EMBL/GenBank/DDBJ whole genome shotgun (WGS) entry which is preliminary data.</text>
</comment>
<comment type="cofactor">
    <cofactor evidence="13">
        <name>Mg(2+)</name>
        <dbReference type="ChEBI" id="CHEBI:18420"/>
    </cofactor>
    <text evidence="13">Binds 2 magnesium ions per subunit.</text>
</comment>
<keyword evidence="8 13" id="KW-0227">DNA damage</keyword>
<dbReference type="GO" id="GO:0006261">
    <property type="term" value="P:DNA-templated DNA replication"/>
    <property type="evidence" value="ECO:0007669"/>
    <property type="project" value="UniProtKB-UniRule"/>
</dbReference>
<dbReference type="OrthoDB" id="9808813at2"/>
<dbReference type="Pfam" id="PF00817">
    <property type="entry name" value="IMS"/>
    <property type="match status" value="1"/>
</dbReference>
<dbReference type="EMBL" id="RAPK01000007">
    <property type="protein sequence ID" value="RKD75555.1"/>
    <property type="molecule type" value="Genomic_DNA"/>
</dbReference>
<name>A0A419V6E6_9BACL</name>
<evidence type="ECO:0000256" key="3">
    <source>
        <dbReference type="ARBA" id="ARBA00022490"/>
    </source>
</evidence>
<dbReference type="Pfam" id="PF11799">
    <property type="entry name" value="IMS_C"/>
    <property type="match status" value="1"/>
</dbReference>
<keyword evidence="5 13" id="KW-0548">Nucleotidyltransferase</keyword>
<keyword evidence="16" id="KW-1185">Reference proteome</keyword>
<keyword evidence="3 13" id="KW-0963">Cytoplasm</keyword>
<protein>
    <recommendedName>
        <fullName evidence="13">DNA polymerase IV</fullName>
        <shortName evidence="13">Pol IV</shortName>
        <ecNumber evidence="13">2.7.7.7</ecNumber>
    </recommendedName>
</protein>
<dbReference type="Gene3D" id="3.30.1490.100">
    <property type="entry name" value="DNA polymerase, Y-family, little finger domain"/>
    <property type="match status" value="1"/>
</dbReference>
<dbReference type="InterPro" id="IPR053848">
    <property type="entry name" value="IMS_HHH_1"/>
</dbReference>
<keyword evidence="4 13" id="KW-0808">Transferase</keyword>
<dbReference type="Gene3D" id="3.30.70.270">
    <property type="match status" value="1"/>
</dbReference>
<keyword evidence="11 13" id="KW-0234">DNA repair</keyword>
<evidence type="ECO:0000256" key="4">
    <source>
        <dbReference type="ARBA" id="ARBA00022679"/>
    </source>
</evidence>
<comment type="similarity">
    <text evidence="2 13">Belongs to the DNA polymerase type-Y family.</text>
</comment>
<dbReference type="PANTHER" id="PTHR11076">
    <property type="entry name" value="DNA REPAIR POLYMERASE UMUC / TRANSFERASE FAMILY MEMBER"/>
    <property type="match status" value="1"/>
</dbReference>
<dbReference type="GO" id="GO:0003887">
    <property type="term" value="F:DNA-directed DNA polymerase activity"/>
    <property type="evidence" value="ECO:0007669"/>
    <property type="project" value="UniProtKB-UniRule"/>
</dbReference>
<comment type="subcellular location">
    <subcellularLocation>
        <location evidence="1 13">Cytoplasm</location>
    </subcellularLocation>
</comment>
<evidence type="ECO:0000256" key="10">
    <source>
        <dbReference type="ARBA" id="ARBA00023125"/>
    </source>
</evidence>
<dbReference type="Gene3D" id="1.10.150.20">
    <property type="entry name" value="5' to 3' exonuclease, C-terminal subdomain"/>
    <property type="match status" value="1"/>
</dbReference>
<dbReference type="Pfam" id="PF21999">
    <property type="entry name" value="IMS_HHH_1"/>
    <property type="match status" value="1"/>
</dbReference>
<evidence type="ECO:0000256" key="8">
    <source>
        <dbReference type="ARBA" id="ARBA00022763"/>
    </source>
</evidence>
<comment type="subunit">
    <text evidence="13">Monomer.</text>
</comment>
<evidence type="ECO:0000256" key="13">
    <source>
        <dbReference type="HAMAP-Rule" id="MF_01113"/>
    </source>
</evidence>
<dbReference type="PANTHER" id="PTHR11076:SF35">
    <property type="entry name" value="DNA REPAIR PROTEIN HOMOLOG YOBH"/>
    <property type="match status" value="1"/>
</dbReference>
<feature type="binding site" evidence="13">
    <location>
        <position position="106"/>
    </location>
    <ligand>
        <name>Mg(2+)</name>
        <dbReference type="ChEBI" id="CHEBI:18420"/>
    </ligand>
</feature>
<evidence type="ECO:0000313" key="15">
    <source>
        <dbReference type="EMBL" id="RKD75555.1"/>
    </source>
</evidence>
<keyword evidence="13" id="KW-0515">Mutator protein</keyword>
<dbReference type="HAMAP" id="MF_01113">
    <property type="entry name" value="DNApol_IV"/>
    <property type="match status" value="1"/>
</dbReference>
<dbReference type="GO" id="GO:0000287">
    <property type="term" value="F:magnesium ion binding"/>
    <property type="evidence" value="ECO:0007669"/>
    <property type="project" value="UniProtKB-UniRule"/>
</dbReference>
<proteinExistence type="inferred from homology"/>
<evidence type="ECO:0000256" key="7">
    <source>
        <dbReference type="ARBA" id="ARBA00022723"/>
    </source>
</evidence>
<evidence type="ECO:0000313" key="16">
    <source>
        <dbReference type="Proteomes" id="UP000285120"/>
    </source>
</evidence>
<dbReference type="NCBIfam" id="NF002848">
    <property type="entry name" value="PRK03103.1"/>
    <property type="match status" value="1"/>
</dbReference>
<feature type="site" description="Substrate discrimination" evidence="13">
    <location>
        <position position="15"/>
    </location>
</feature>
<evidence type="ECO:0000256" key="11">
    <source>
        <dbReference type="ARBA" id="ARBA00023204"/>
    </source>
</evidence>
<feature type="binding site" evidence="13">
    <location>
        <position position="10"/>
    </location>
    <ligand>
        <name>Mg(2+)</name>
        <dbReference type="ChEBI" id="CHEBI:18420"/>
    </ligand>
</feature>
<dbReference type="SUPFAM" id="SSF56672">
    <property type="entry name" value="DNA/RNA polymerases"/>
    <property type="match status" value="1"/>
</dbReference>
<accession>A0A419V6E6</accession>
<keyword evidence="10 13" id="KW-0238">DNA-binding</keyword>
<dbReference type="InterPro" id="IPR036775">
    <property type="entry name" value="DNA_pol_Y-fam_lit_finger_sf"/>
</dbReference>
<dbReference type="Proteomes" id="UP000285120">
    <property type="component" value="Unassembled WGS sequence"/>
</dbReference>
<evidence type="ECO:0000256" key="9">
    <source>
        <dbReference type="ARBA" id="ARBA00022842"/>
    </source>
</evidence>
<feature type="domain" description="UmuC" evidence="14">
    <location>
        <begin position="6"/>
        <end position="189"/>
    </location>
</feature>
<dbReference type="SUPFAM" id="SSF100879">
    <property type="entry name" value="Lesion bypass DNA polymerase (Y-family), little finger domain"/>
    <property type="match status" value="1"/>
</dbReference>
<reference evidence="15 16" key="1">
    <citation type="submission" date="2018-09" db="EMBL/GenBank/DDBJ databases">
        <title>Genomic Encyclopedia of Archaeal and Bacterial Type Strains, Phase II (KMG-II): from individual species to whole genera.</title>
        <authorList>
            <person name="Goeker M."/>
        </authorList>
    </citation>
    <scope>NUCLEOTIDE SEQUENCE [LARGE SCALE GENOMIC DNA]</scope>
    <source>
        <strain evidence="15 16">DSM 17008</strain>
    </source>
</reference>
<sequence>MENRIIFLIDMQSFYANLEKLAHPLLTDKPVVVAGDPSIRSGVILAACPTAKSYGIQTAEPIWQAQNKCPHVHILKPHMQFYVNVSVTISSFLEQYSAAVEPYSIDEVFLELPAMEQGKAEQLAQHIKQRLLREIGVQARIGIGTTKVYAKMACDHFAKESRTGTAVLNDANAAELLWPLPIGRLFSVGNRMETHLLNMGIRTIGQLARHPLYDLKKRWGINGELLWQTARGYDTSPVSPSTHQKRKSIGHHMTLPRDYYHWSEIKVVLRELSEEVSRRSRQHTSLGQVVSIGAVGQEYGFKRSFHRQQRLFEPTNSGRVIFETASALFKEYWDGTPIRSLGISLSSLQPAHYKQLSLFDTDEDLDSLYHTIDQLKDKYGMDAVLHASSLSPAGQAMIRAKKIGGHYK</sequence>
<organism evidence="15 16">
    <name type="scientific">Sinobaca qinghaiensis</name>
    <dbReference type="NCBI Taxonomy" id="342944"/>
    <lineage>
        <taxon>Bacteria</taxon>
        <taxon>Bacillati</taxon>
        <taxon>Bacillota</taxon>
        <taxon>Bacilli</taxon>
        <taxon>Bacillales</taxon>
        <taxon>Sporolactobacillaceae</taxon>
        <taxon>Sinobaca</taxon>
    </lineage>
</organism>
<feature type="active site" evidence="13">
    <location>
        <position position="107"/>
    </location>
</feature>
<dbReference type="GO" id="GO:0003684">
    <property type="term" value="F:damaged DNA binding"/>
    <property type="evidence" value="ECO:0007669"/>
    <property type="project" value="InterPro"/>
</dbReference>
<evidence type="ECO:0000256" key="1">
    <source>
        <dbReference type="ARBA" id="ARBA00004496"/>
    </source>
</evidence>
<dbReference type="InterPro" id="IPR043128">
    <property type="entry name" value="Rev_trsase/Diguanyl_cyclase"/>
</dbReference>
<keyword evidence="9 13" id="KW-0460">Magnesium</keyword>
<dbReference type="InterPro" id="IPR001126">
    <property type="entry name" value="UmuC"/>
</dbReference>
<dbReference type="GO" id="GO:0042276">
    <property type="term" value="P:error-prone translesion synthesis"/>
    <property type="evidence" value="ECO:0007669"/>
    <property type="project" value="TreeGrafter"/>
</dbReference>